<accession>A0A8K1LRH3</accession>
<proteinExistence type="predicted"/>
<protein>
    <submittedName>
        <fullName evidence="2">Uncharacterized protein</fullName>
    </submittedName>
</protein>
<organism evidence="2 3">
    <name type="scientific">Zosterops borbonicus</name>
    <dbReference type="NCBI Taxonomy" id="364589"/>
    <lineage>
        <taxon>Eukaryota</taxon>
        <taxon>Metazoa</taxon>
        <taxon>Chordata</taxon>
        <taxon>Craniata</taxon>
        <taxon>Vertebrata</taxon>
        <taxon>Euteleostomi</taxon>
        <taxon>Archelosauria</taxon>
        <taxon>Archosauria</taxon>
        <taxon>Dinosauria</taxon>
        <taxon>Saurischia</taxon>
        <taxon>Theropoda</taxon>
        <taxon>Coelurosauria</taxon>
        <taxon>Aves</taxon>
        <taxon>Neognathae</taxon>
        <taxon>Neoaves</taxon>
        <taxon>Telluraves</taxon>
        <taxon>Australaves</taxon>
        <taxon>Passeriformes</taxon>
        <taxon>Sylvioidea</taxon>
        <taxon>Zosteropidae</taxon>
        <taxon>Zosterops</taxon>
    </lineage>
</organism>
<evidence type="ECO:0000256" key="1">
    <source>
        <dbReference type="SAM" id="MobiDB-lite"/>
    </source>
</evidence>
<dbReference type="AlphaFoldDB" id="A0A8K1LRH3"/>
<feature type="compositionally biased region" description="Polar residues" evidence="1">
    <location>
        <begin position="47"/>
        <end position="58"/>
    </location>
</feature>
<reference evidence="2" key="1">
    <citation type="submission" date="2019-04" db="EMBL/GenBank/DDBJ databases">
        <title>Genome assembly of Zosterops borbonicus 15179.</title>
        <authorList>
            <person name="Leroy T."/>
            <person name="Anselmetti Y."/>
            <person name="Tilak M.-K."/>
            <person name="Nabholz B."/>
        </authorList>
    </citation>
    <scope>NUCLEOTIDE SEQUENCE</scope>
    <source>
        <strain evidence="2">HGM_15179</strain>
        <tissue evidence="2">Muscle</tissue>
    </source>
</reference>
<name>A0A8K1LRH3_9PASS</name>
<gene>
    <name evidence="2" type="ORF">HGM15179_003526</name>
</gene>
<sequence>MSEGLNFFLEKQRGREARWDGENNEWRDLVLYLDLETSGHEQGGQGSDSETSPFYKSRTIGSSISSNAEIFFGKS</sequence>
<dbReference type="Proteomes" id="UP000796761">
    <property type="component" value="Unassembled WGS sequence"/>
</dbReference>
<comment type="caution">
    <text evidence="2">The sequence shown here is derived from an EMBL/GenBank/DDBJ whole genome shotgun (WGS) entry which is preliminary data.</text>
</comment>
<keyword evidence="3" id="KW-1185">Reference proteome</keyword>
<evidence type="ECO:0000313" key="3">
    <source>
        <dbReference type="Proteomes" id="UP000796761"/>
    </source>
</evidence>
<dbReference type="EMBL" id="SWJQ01000069">
    <property type="protein sequence ID" value="TRZ23629.1"/>
    <property type="molecule type" value="Genomic_DNA"/>
</dbReference>
<feature type="region of interest" description="Disordered" evidence="1">
    <location>
        <begin position="38"/>
        <end position="58"/>
    </location>
</feature>
<evidence type="ECO:0000313" key="2">
    <source>
        <dbReference type="EMBL" id="TRZ23629.1"/>
    </source>
</evidence>